<comment type="similarity">
    <text evidence="4">Belongs to the class I-like SAM-binding methyltransferase superfamily.</text>
</comment>
<dbReference type="GO" id="GO:0005829">
    <property type="term" value="C:cytosol"/>
    <property type="evidence" value="ECO:0007669"/>
    <property type="project" value="TreeGrafter"/>
</dbReference>
<keyword evidence="13" id="KW-1185">Reference proteome</keyword>
<dbReference type="InterPro" id="IPR035248">
    <property type="entry name" value="PRMT5_C"/>
</dbReference>
<dbReference type="GO" id="GO:0005634">
    <property type="term" value="C:nucleus"/>
    <property type="evidence" value="ECO:0007669"/>
    <property type="project" value="TreeGrafter"/>
</dbReference>
<evidence type="ECO:0000256" key="4">
    <source>
        <dbReference type="PIRNR" id="PIRNR015894"/>
    </source>
</evidence>
<keyword evidence="1 4" id="KW-0489">Methyltransferase</keyword>
<dbReference type="FunFam" id="3.40.50.150:FF:000029">
    <property type="entry name" value="Protein arginine N-methyltransferase 5"/>
    <property type="match status" value="1"/>
</dbReference>
<feature type="domain" description="PRMT5 arginine-N-methyltransferase" evidence="9">
    <location>
        <begin position="337"/>
        <end position="499"/>
    </location>
</feature>
<keyword evidence="8" id="KW-0812">Transmembrane</keyword>
<keyword evidence="2 4" id="KW-0808">Transferase</keyword>
<evidence type="ECO:0000256" key="6">
    <source>
        <dbReference type="PIRSR" id="PIRSR015894-2"/>
    </source>
</evidence>
<evidence type="ECO:0000313" key="12">
    <source>
        <dbReference type="EMBL" id="KAJ8425012.1"/>
    </source>
</evidence>
<dbReference type="Pfam" id="PF17285">
    <property type="entry name" value="PRMT5_TIM"/>
    <property type="match status" value="1"/>
</dbReference>
<evidence type="ECO:0000256" key="8">
    <source>
        <dbReference type="SAM" id="Phobius"/>
    </source>
</evidence>
<dbReference type="InterPro" id="IPR035247">
    <property type="entry name" value="PRMT5_TIM"/>
</dbReference>
<feature type="binding site" evidence="6">
    <location>
        <position position="352"/>
    </location>
    <ligand>
        <name>S-adenosyl-L-methionine</name>
        <dbReference type="ChEBI" id="CHEBI:59789"/>
    </ligand>
</feature>
<dbReference type="Gene3D" id="3.40.50.150">
    <property type="entry name" value="Vaccinia Virus protein VP39"/>
    <property type="match status" value="1"/>
</dbReference>
<dbReference type="InterPro" id="IPR007857">
    <property type="entry name" value="Arg_MeTrfase_PRMT5"/>
</dbReference>
<feature type="binding site" evidence="6">
    <location>
        <position position="426"/>
    </location>
    <ligand>
        <name>S-adenosyl-L-methionine</name>
        <dbReference type="ChEBI" id="CHEBI:59789"/>
    </ligand>
</feature>
<proteinExistence type="inferred from homology"/>
<dbReference type="Pfam" id="PF05185">
    <property type="entry name" value="PRMT5"/>
    <property type="match status" value="1"/>
</dbReference>
<comment type="caution">
    <text evidence="12">The sequence shown here is derived from an EMBL/GenBank/DDBJ whole genome shotgun (WGS) entry which is preliminary data.</text>
</comment>
<feature type="transmembrane region" description="Helical" evidence="8">
    <location>
        <begin position="617"/>
        <end position="645"/>
    </location>
</feature>
<feature type="domain" description="PRMT5 oligomerisation" evidence="11">
    <location>
        <begin position="502"/>
        <end position="615"/>
    </location>
</feature>
<protein>
    <recommendedName>
        <fullName evidence="4">Protein arginine N-methyltransferase</fullName>
    </recommendedName>
</protein>
<dbReference type="PANTHER" id="PTHR10738">
    <property type="entry name" value="PROTEIN ARGININE N-METHYLTRANSFERASE 5"/>
    <property type="match status" value="1"/>
</dbReference>
<feature type="site" description="Critical for specifying symmetric addition of methyl groups" evidence="7">
    <location>
        <position position="355"/>
    </location>
</feature>
<feature type="active site" description="Proton donor/acceptor" evidence="5">
    <location>
        <position position="470"/>
    </location>
</feature>
<dbReference type="SUPFAM" id="SSF53335">
    <property type="entry name" value="S-adenosyl-L-methionine-dependent methyltransferases"/>
    <property type="match status" value="1"/>
</dbReference>
<dbReference type="PIRSF" id="PIRSF015894">
    <property type="entry name" value="Skb1_MeTrfase"/>
    <property type="match status" value="1"/>
</dbReference>
<evidence type="ECO:0000256" key="5">
    <source>
        <dbReference type="PIRSR" id="PIRSR015894-1"/>
    </source>
</evidence>
<evidence type="ECO:0000259" key="10">
    <source>
        <dbReference type="Pfam" id="PF17285"/>
    </source>
</evidence>
<keyword evidence="8" id="KW-0472">Membrane</keyword>
<evidence type="ECO:0000256" key="2">
    <source>
        <dbReference type="ARBA" id="ARBA00022679"/>
    </source>
</evidence>
<evidence type="ECO:0000259" key="11">
    <source>
        <dbReference type="Pfam" id="PF17286"/>
    </source>
</evidence>
<dbReference type="InterPro" id="IPR029063">
    <property type="entry name" value="SAM-dependent_MTases_sf"/>
</dbReference>
<name>A0A9Q1JH66_9CARY</name>
<dbReference type="GO" id="GO:0016274">
    <property type="term" value="F:protein-arginine N-methyltransferase activity"/>
    <property type="evidence" value="ECO:0007669"/>
    <property type="project" value="InterPro"/>
</dbReference>
<dbReference type="PANTHER" id="PTHR10738:SF0">
    <property type="entry name" value="PROTEIN ARGININE N-METHYLTRANSFERASE 5"/>
    <property type="match status" value="1"/>
</dbReference>
<organism evidence="12 13">
    <name type="scientific">Carnegiea gigantea</name>
    <dbReference type="NCBI Taxonomy" id="171969"/>
    <lineage>
        <taxon>Eukaryota</taxon>
        <taxon>Viridiplantae</taxon>
        <taxon>Streptophyta</taxon>
        <taxon>Embryophyta</taxon>
        <taxon>Tracheophyta</taxon>
        <taxon>Spermatophyta</taxon>
        <taxon>Magnoliopsida</taxon>
        <taxon>eudicotyledons</taxon>
        <taxon>Gunneridae</taxon>
        <taxon>Pentapetalae</taxon>
        <taxon>Caryophyllales</taxon>
        <taxon>Cactineae</taxon>
        <taxon>Cactaceae</taxon>
        <taxon>Cactoideae</taxon>
        <taxon>Echinocereeae</taxon>
        <taxon>Carnegiea</taxon>
    </lineage>
</organism>
<dbReference type="InterPro" id="IPR035075">
    <property type="entry name" value="PRMT5"/>
</dbReference>
<evidence type="ECO:0000256" key="7">
    <source>
        <dbReference type="PIRSR" id="PIRSR015894-3"/>
    </source>
</evidence>
<dbReference type="InterPro" id="IPR025799">
    <property type="entry name" value="Arg_MeTrfase"/>
</dbReference>
<dbReference type="GO" id="GO:0032259">
    <property type="term" value="P:methylation"/>
    <property type="evidence" value="ECO:0007669"/>
    <property type="project" value="UniProtKB-KW"/>
</dbReference>
<evidence type="ECO:0000256" key="1">
    <source>
        <dbReference type="ARBA" id="ARBA00022603"/>
    </source>
</evidence>
<evidence type="ECO:0000256" key="3">
    <source>
        <dbReference type="ARBA" id="ARBA00022691"/>
    </source>
</evidence>
<evidence type="ECO:0000313" key="13">
    <source>
        <dbReference type="Proteomes" id="UP001153076"/>
    </source>
</evidence>
<dbReference type="Gene3D" id="2.70.160.11">
    <property type="entry name" value="Hnrnp arginine n-methyltransferase1"/>
    <property type="match status" value="1"/>
</dbReference>
<gene>
    <name evidence="12" type="ORF">Cgig2_030539</name>
</gene>
<evidence type="ECO:0000259" key="9">
    <source>
        <dbReference type="Pfam" id="PF05185"/>
    </source>
</evidence>
<dbReference type="PROSITE" id="PS51678">
    <property type="entry name" value="SAM_MT_PRMT"/>
    <property type="match status" value="1"/>
</dbReference>
<dbReference type="GO" id="GO:0006355">
    <property type="term" value="P:regulation of DNA-templated transcription"/>
    <property type="evidence" value="ECO:0007669"/>
    <property type="project" value="TreeGrafter"/>
</dbReference>
<feature type="binding site" evidence="6">
    <location>
        <begin position="454"/>
        <end position="455"/>
    </location>
    <ligand>
        <name>S-adenosyl-L-methionine</name>
        <dbReference type="ChEBI" id="CHEBI:59789"/>
    </ligand>
</feature>
<dbReference type="Proteomes" id="UP001153076">
    <property type="component" value="Unassembled WGS sequence"/>
</dbReference>
<feature type="domain" description="PRMT5 TIM barrel" evidence="10">
    <location>
        <begin position="37"/>
        <end position="330"/>
    </location>
</feature>
<dbReference type="AlphaFoldDB" id="A0A9Q1JH66"/>
<feature type="binding site" evidence="6">
    <location>
        <begin position="361"/>
        <end position="362"/>
    </location>
    <ligand>
        <name>S-adenosyl-L-methionine</name>
        <dbReference type="ChEBI" id="CHEBI:59789"/>
    </ligand>
</feature>
<sequence length="782" mass="87935">MPLGEKQGDKSESRYCGVETQFSNDMPQLLDFNINGGFDFVVAPLVDPAYRPSQEDFGGSQSGALPVAGSDLVLSPAEWSSRVVGKISSWIDLDSDDEALRRDSEISLKREVAWATHLSLQACLLPAPKGLSCANYARCVNQILQSTSNLQLWLRIPLRKHEDGEPMDDQAFGGAPMDSWETWNSFRLLCEHNSQLSVALDVLSSLPYPNSLGRWFGEPVRAAILHSSSFLTNARGYPCLSKRHQKLMMAFFNHSVQESVQSSYILRNIHAFRSTVLEAFVFFDEFPLAVPSCGWFSYSQTALFAVYFSLGNQRHPLRPYLDYIGYLYQKMAPLPQQEQYEPLMDNLEAQTYETFEQDAVKYIQVRAWIAYQRAVSKALFDRVPDDNASTVTTVLMVVGAGRGPLVRASLQAAEETGRKLKVYAVEKNPNAVITLHSLVKLEGWENIVTIVSSDMRCWNAPEKADILVSELLGSFGDNELSPECLDGAQRFLKPDGISIPSSYTSFLQPITTSKLFNDVKAHKDLLHFETAYVVKLHKVARLAPCQPVFTFTHPNYSPNKDNQRYTKLKFEIPSDTGSALVHGFAGYFDATLYKDVHLGIEPSMPTPNMFSWYRLKVLFFMVLQLAFKCCYLFVLFLLLCFFDLIGFPTVNTMQNTLPGPNFLHASTNFGIAVQRGHSDKRSKVSHLFSVENTSVCKARFPLRSPYLEMLWFHQGSSPTQVSTIIVDVLLDLVKNWHRAMSGSVPFRTCASCLTLVWYEWCVASPSPSPIHNGKGRSYWVGL</sequence>
<keyword evidence="8" id="KW-1133">Transmembrane helix</keyword>
<dbReference type="Gene3D" id="3.20.20.150">
    <property type="entry name" value="Divalent-metal-dependent TIM barrel enzymes"/>
    <property type="match status" value="1"/>
</dbReference>
<reference evidence="12" key="1">
    <citation type="submission" date="2022-04" db="EMBL/GenBank/DDBJ databases">
        <title>Carnegiea gigantea Genome sequencing and assembly v2.</title>
        <authorList>
            <person name="Copetti D."/>
            <person name="Sanderson M.J."/>
            <person name="Burquez A."/>
            <person name="Wojciechowski M.F."/>
        </authorList>
    </citation>
    <scope>NUCLEOTIDE SEQUENCE</scope>
    <source>
        <strain evidence="12">SGP5-SGP5p</strain>
        <tissue evidence="12">Aerial part</tissue>
    </source>
</reference>
<dbReference type="EMBL" id="JAKOGI010001559">
    <property type="protein sequence ID" value="KAJ8425012.1"/>
    <property type="molecule type" value="Genomic_DNA"/>
</dbReference>
<dbReference type="OrthoDB" id="1368803at2759"/>
<keyword evidence="3 4" id="KW-0949">S-adenosyl-L-methionine</keyword>
<accession>A0A9Q1JH66</accession>
<dbReference type="Pfam" id="PF17286">
    <property type="entry name" value="PRMT5_C"/>
    <property type="match status" value="1"/>
</dbReference>
<feature type="active site" description="Proton donor/acceptor" evidence="5">
    <location>
        <position position="479"/>
    </location>
</feature>